<feature type="transmembrane region" description="Helical" evidence="1">
    <location>
        <begin position="500"/>
        <end position="524"/>
    </location>
</feature>
<protein>
    <submittedName>
        <fullName evidence="2">Uncharacterized protein</fullName>
    </submittedName>
</protein>
<evidence type="ECO:0000313" key="2">
    <source>
        <dbReference type="EMBL" id="PMD29362.1"/>
    </source>
</evidence>
<name>A0A2J6QSX0_HYAVF</name>
<dbReference type="PANTHER" id="PTHR35041">
    <property type="entry name" value="MEDIATOR OF RNA POLYMERASE II TRANSCRIPTION SUBUNIT 1"/>
    <property type="match status" value="1"/>
</dbReference>
<reference evidence="2 3" key="1">
    <citation type="submission" date="2016-04" db="EMBL/GenBank/DDBJ databases">
        <title>A degradative enzymes factory behind the ericoid mycorrhizal symbiosis.</title>
        <authorList>
            <consortium name="DOE Joint Genome Institute"/>
            <person name="Martino E."/>
            <person name="Morin E."/>
            <person name="Grelet G."/>
            <person name="Kuo A."/>
            <person name="Kohler A."/>
            <person name="Daghino S."/>
            <person name="Barry K."/>
            <person name="Choi C."/>
            <person name="Cichocki N."/>
            <person name="Clum A."/>
            <person name="Copeland A."/>
            <person name="Hainaut M."/>
            <person name="Haridas S."/>
            <person name="Labutti K."/>
            <person name="Lindquist E."/>
            <person name="Lipzen A."/>
            <person name="Khouja H.-R."/>
            <person name="Murat C."/>
            <person name="Ohm R."/>
            <person name="Olson A."/>
            <person name="Spatafora J."/>
            <person name="Veneault-Fourrey C."/>
            <person name="Henrissat B."/>
            <person name="Grigoriev I."/>
            <person name="Martin F."/>
            <person name="Perotto S."/>
        </authorList>
    </citation>
    <scope>NUCLEOTIDE SEQUENCE [LARGE SCALE GENOMIC DNA]</scope>
    <source>
        <strain evidence="2 3">F</strain>
    </source>
</reference>
<feature type="transmembrane region" description="Helical" evidence="1">
    <location>
        <begin position="113"/>
        <end position="134"/>
    </location>
</feature>
<accession>A0A2J6QSX0</accession>
<dbReference type="Proteomes" id="UP000235786">
    <property type="component" value="Unassembled WGS sequence"/>
</dbReference>
<keyword evidence="3" id="KW-1185">Reference proteome</keyword>
<keyword evidence="1" id="KW-0812">Transmembrane</keyword>
<proteinExistence type="predicted"/>
<dbReference type="AlphaFoldDB" id="A0A2J6QSX0"/>
<organism evidence="2 3">
    <name type="scientific">Hyaloscypha variabilis (strain UAMH 11265 / GT02V1 / F)</name>
    <name type="common">Meliniomyces variabilis</name>
    <dbReference type="NCBI Taxonomy" id="1149755"/>
    <lineage>
        <taxon>Eukaryota</taxon>
        <taxon>Fungi</taxon>
        <taxon>Dikarya</taxon>
        <taxon>Ascomycota</taxon>
        <taxon>Pezizomycotina</taxon>
        <taxon>Leotiomycetes</taxon>
        <taxon>Helotiales</taxon>
        <taxon>Hyaloscyphaceae</taxon>
        <taxon>Hyaloscypha</taxon>
        <taxon>Hyaloscypha variabilis</taxon>
    </lineage>
</organism>
<keyword evidence="1" id="KW-1133">Transmembrane helix</keyword>
<keyword evidence="1" id="KW-0472">Membrane</keyword>
<dbReference type="PANTHER" id="PTHR35041:SF6">
    <property type="entry name" value="FORMYLMETHIONINE DEFORMYLASE-LIKE PROTEIN-RELATED"/>
    <property type="match status" value="1"/>
</dbReference>
<feature type="transmembrane region" description="Helical" evidence="1">
    <location>
        <begin position="50"/>
        <end position="71"/>
    </location>
</feature>
<dbReference type="EMBL" id="KZ613975">
    <property type="protein sequence ID" value="PMD29362.1"/>
    <property type="molecule type" value="Genomic_DNA"/>
</dbReference>
<dbReference type="OrthoDB" id="5340195at2759"/>
<sequence>MARLHLLLPSLMCGGMLLGVLVAVAHHLFYHSLNERIVPSDNQQQWFFRIGTGLAFLTKTLLTGSAALAYTQILWQTLRSRPISLHGVDSLFSVVTNAWSFTDLDLWRSGPTLAIVALIIWTLPLISVITPATLTVRPAAQLNQTIYNVPIPSINYGSIEAQKFAILNSAGAPAYVGPAQRVVRLMASTTSQGSILQIAAPYPNCTYSIPFYGPSLSCGPTTTGNASFQEDAWKLINNYTCPHGSCGGIEPFYIGFIPQYSGTTLSDAALIGLSMTLNSPSDIQTSDESSSFGTTLDQVSIDHARFYAITLKAGATSNDGVNGISYPASAYETIECGLYNTSYMVNFTFNNGLQDITVTNITQLNGVDSNQWYRQCGDDEGTCSGPAMAYYSIMDTLNNQMIGFLETLEYGQPLSIRTQITNTVLMETTEIQDNIRAGYRQPLSIANSTLGEALEKSVLNATLSLFSDSYFLQDSTAASIQPVLVSSPQNAYLYSSRNLLIAYGIGIFITGIIVMVGIVCIWASGNSFGASFSTILRTTRNMQLDAAVQARDTEGAFPLSKQLGKTKLILRRYEDARTAFAVADTAGGGDESTELGGTWAKRRASFDSQLDTTQLDIPQ</sequence>
<gene>
    <name evidence="2" type="ORF">L207DRAFT_445653</name>
</gene>
<evidence type="ECO:0000256" key="1">
    <source>
        <dbReference type="SAM" id="Phobius"/>
    </source>
</evidence>
<evidence type="ECO:0000313" key="3">
    <source>
        <dbReference type="Proteomes" id="UP000235786"/>
    </source>
</evidence>
<feature type="transmembrane region" description="Helical" evidence="1">
    <location>
        <begin position="7"/>
        <end position="30"/>
    </location>
</feature>